<sequence>MNFNLADLSRRLENIVRIGTIFDVRHSKQPHVRVTLGEIVTDWLPVFTLRAGDTKTWSPTTKGEQCIVFSPSGDLGAGAVLVGINSQHNQAPDDNPDNTRTEYKDGAIFDYNHEDSHYKITLPSNGKVTINIGATTLEMTTDGTTLTTPRFDGVQS</sequence>
<keyword evidence="3" id="KW-1185">Reference proteome</keyword>
<dbReference type="EMBL" id="JBHLXJ010000033">
    <property type="protein sequence ID" value="MFC0351822.1"/>
    <property type="molecule type" value="Genomic_DNA"/>
</dbReference>
<reference evidence="2 3" key="1">
    <citation type="submission" date="2024-09" db="EMBL/GenBank/DDBJ databases">
        <authorList>
            <person name="Sun Q."/>
            <person name="Mori K."/>
        </authorList>
    </citation>
    <scope>NUCLEOTIDE SEQUENCE [LARGE SCALE GENOMIC DNA]</scope>
    <source>
        <strain evidence="2 3">CCM 8677</strain>
    </source>
</reference>
<dbReference type="NCBIfam" id="TIGR01644">
    <property type="entry name" value="phage_P2_V"/>
    <property type="match status" value="1"/>
</dbReference>
<evidence type="ECO:0000313" key="2">
    <source>
        <dbReference type="EMBL" id="MFC0351822.1"/>
    </source>
</evidence>
<protein>
    <submittedName>
        <fullName evidence="2">Phage baseplate assembly protein V</fullName>
    </submittedName>
</protein>
<feature type="domain" description="Gp5/Type VI secretion system Vgr protein OB-fold" evidence="1">
    <location>
        <begin position="18"/>
        <end position="83"/>
    </location>
</feature>
<accession>A0ABV6IJI3</accession>
<evidence type="ECO:0000313" key="3">
    <source>
        <dbReference type="Proteomes" id="UP001589844"/>
    </source>
</evidence>
<evidence type="ECO:0000259" key="1">
    <source>
        <dbReference type="Pfam" id="PF04717"/>
    </source>
</evidence>
<dbReference type="InterPro" id="IPR013046">
    <property type="entry name" value="GpV/Gp45"/>
</dbReference>
<dbReference type="InterPro" id="IPR037026">
    <property type="entry name" value="Vgr_OB-fold_dom_sf"/>
</dbReference>
<dbReference type="Proteomes" id="UP001589844">
    <property type="component" value="Unassembled WGS sequence"/>
</dbReference>
<dbReference type="Gene3D" id="6.20.150.10">
    <property type="match status" value="1"/>
</dbReference>
<dbReference type="Pfam" id="PF04717">
    <property type="entry name" value="Phage_base_V"/>
    <property type="match status" value="1"/>
</dbReference>
<dbReference type="Gene3D" id="2.40.50.230">
    <property type="entry name" value="Gp5 N-terminal domain"/>
    <property type="match status" value="1"/>
</dbReference>
<organism evidence="2 3">
    <name type="scientific">Undibacterium danionis</name>
    <dbReference type="NCBI Taxonomy" id="1812100"/>
    <lineage>
        <taxon>Bacteria</taxon>
        <taxon>Pseudomonadati</taxon>
        <taxon>Pseudomonadota</taxon>
        <taxon>Betaproteobacteria</taxon>
        <taxon>Burkholderiales</taxon>
        <taxon>Oxalobacteraceae</taxon>
        <taxon>Undibacterium</taxon>
    </lineage>
</organism>
<name>A0ABV6IJI3_9BURK</name>
<dbReference type="RefSeq" id="WP_390214526.1">
    <property type="nucleotide sequence ID" value="NZ_JBHLXJ010000033.1"/>
</dbReference>
<gene>
    <name evidence="2" type="ORF">ACFFJH_18540</name>
</gene>
<comment type="caution">
    <text evidence="2">The sequence shown here is derived from an EMBL/GenBank/DDBJ whole genome shotgun (WGS) entry which is preliminary data.</text>
</comment>
<dbReference type="InterPro" id="IPR006531">
    <property type="entry name" value="Gp5/Vgr_OB"/>
</dbReference>
<proteinExistence type="predicted"/>